<dbReference type="Pfam" id="PF18124">
    <property type="entry name" value="Kindlin_2_N"/>
    <property type="match status" value="1"/>
</dbReference>
<dbReference type="PANTHER" id="PTHR16160">
    <property type="entry name" value="FERMITIN 2-RELATED"/>
    <property type="match status" value="1"/>
</dbReference>
<dbReference type="KEGG" id="tpal:117644021"/>
<evidence type="ECO:0000313" key="2">
    <source>
        <dbReference type="Proteomes" id="UP000515158"/>
    </source>
</evidence>
<dbReference type="PANTHER" id="PTHR16160:SF13">
    <property type="entry name" value="FERMITIN 2-RELATED"/>
    <property type="match status" value="1"/>
</dbReference>
<proteinExistence type="predicted"/>
<dbReference type="RefSeq" id="XP_034239099.1">
    <property type="nucleotide sequence ID" value="XM_034383208.1"/>
</dbReference>
<dbReference type="OrthoDB" id="10057618at2759"/>
<keyword evidence="2" id="KW-1185">Reference proteome</keyword>
<dbReference type="GeneID" id="117644021"/>
<dbReference type="Gene3D" id="3.10.20.90">
    <property type="entry name" value="Phosphatidylinositol 3-kinase Catalytic Subunit, Chain A, domain 1"/>
    <property type="match status" value="1"/>
</dbReference>
<dbReference type="GO" id="GO:0007160">
    <property type="term" value="P:cell-matrix adhesion"/>
    <property type="evidence" value="ECO:0007669"/>
    <property type="project" value="TreeGrafter"/>
</dbReference>
<dbReference type="InParanoid" id="A0A6P8ZLM2"/>
<name>A0A6P8ZLM2_THRPL</name>
<gene>
    <name evidence="3" type="primary">LOC117644021</name>
</gene>
<reference evidence="3" key="1">
    <citation type="submission" date="2025-08" db="UniProtKB">
        <authorList>
            <consortium name="RefSeq"/>
        </authorList>
    </citation>
    <scope>IDENTIFICATION</scope>
    <source>
        <tissue evidence="3">Total insect</tissue>
    </source>
</reference>
<evidence type="ECO:0000259" key="1">
    <source>
        <dbReference type="Pfam" id="PF18124"/>
    </source>
</evidence>
<dbReference type="Proteomes" id="UP000515158">
    <property type="component" value="Unplaced"/>
</dbReference>
<dbReference type="AlphaFoldDB" id="A0A6P8ZLM2"/>
<protein>
    <submittedName>
        <fullName evidence="3">Uncharacterized protein LOC117644021</fullName>
    </submittedName>
</protein>
<sequence>MMSEGFLVGDGSWNLRVFVTDLQVERSLRVKGDLHIGGVMLRLVEDLGESQCTMLVAGESARRLAVLTVPAGGLVLVVDGCGDAGRRMAGCLLLFDVLSHSAAFPLLYPNFNSTTKKQK</sequence>
<evidence type="ECO:0000313" key="3">
    <source>
        <dbReference type="RefSeq" id="XP_034239099.1"/>
    </source>
</evidence>
<accession>A0A6P8ZLM2</accession>
<dbReference type="InterPro" id="IPR037843">
    <property type="entry name" value="Kindlin/fermitin"/>
</dbReference>
<feature type="domain" description="Kindlin-2 N-terminal" evidence="1">
    <location>
        <begin position="8"/>
        <end position="48"/>
    </location>
</feature>
<organism evidence="3">
    <name type="scientific">Thrips palmi</name>
    <name type="common">Melon thrips</name>
    <dbReference type="NCBI Taxonomy" id="161013"/>
    <lineage>
        <taxon>Eukaryota</taxon>
        <taxon>Metazoa</taxon>
        <taxon>Ecdysozoa</taxon>
        <taxon>Arthropoda</taxon>
        <taxon>Hexapoda</taxon>
        <taxon>Insecta</taxon>
        <taxon>Pterygota</taxon>
        <taxon>Neoptera</taxon>
        <taxon>Paraneoptera</taxon>
        <taxon>Thysanoptera</taxon>
        <taxon>Terebrantia</taxon>
        <taxon>Thripoidea</taxon>
        <taxon>Thripidae</taxon>
        <taxon>Thrips</taxon>
    </lineage>
</organism>
<dbReference type="GO" id="GO:0007229">
    <property type="term" value="P:integrin-mediated signaling pathway"/>
    <property type="evidence" value="ECO:0007669"/>
    <property type="project" value="InterPro"/>
</dbReference>
<dbReference type="InterPro" id="IPR040790">
    <property type="entry name" value="Kindlin_2_N"/>
</dbReference>
<dbReference type="GO" id="GO:0030055">
    <property type="term" value="C:cell-substrate junction"/>
    <property type="evidence" value="ECO:0007669"/>
    <property type="project" value="TreeGrafter"/>
</dbReference>
<dbReference type="GO" id="GO:0005178">
    <property type="term" value="F:integrin binding"/>
    <property type="evidence" value="ECO:0007669"/>
    <property type="project" value="TreeGrafter"/>
</dbReference>